<dbReference type="STRING" id="29170.A0A368F943"/>
<comment type="caution">
    <text evidence="2">The sequence shown here is derived from an EMBL/GenBank/DDBJ whole genome shotgun (WGS) entry which is preliminary data.</text>
</comment>
<proteinExistence type="predicted"/>
<evidence type="ECO:0000313" key="2">
    <source>
        <dbReference type="EMBL" id="RCN27385.1"/>
    </source>
</evidence>
<sequence length="255" mass="29813">MVQSLQDIIKRQHWMTPETKEIALERAGKIQKDLGWPRELFGNFEDSTAIDTYHRDDYYIVIDAYNRNKEDFYTIVKILKTGLRNREEIRKLSEKSDRRRFNYSPARVQISYQSDRNSIAVPLASFTSIFYNSDYPKAYTIANRGIAISQELSKAFDDEGSQFDVDGSLYGTSRSSHSWMDLESQISHFRMRECVISQYSSQCCRTGSYMLKYNRTRCSNGENTQRQNIADNLGLIVAYEAFKRYEESVHGEELR</sequence>
<dbReference type="PANTHER" id="PTHR11733:SF188">
    <property type="entry name" value="NEPRILYSIN"/>
    <property type="match status" value="1"/>
</dbReference>
<evidence type="ECO:0000313" key="3">
    <source>
        <dbReference type="Proteomes" id="UP000252519"/>
    </source>
</evidence>
<dbReference type="GO" id="GO:0005886">
    <property type="term" value="C:plasma membrane"/>
    <property type="evidence" value="ECO:0007669"/>
    <property type="project" value="TreeGrafter"/>
</dbReference>
<dbReference type="InterPro" id="IPR018497">
    <property type="entry name" value="Peptidase_M13_C"/>
</dbReference>
<dbReference type="OrthoDB" id="6475849at2759"/>
<reference evidence="2 3" key="1">
    <citation type="submission" date="2014-10" db="EMBL/GenBank/DDBJ databases">
        <title>Draft genome of the hookworm Ancylostoma caninum.</title>
        <authorList>
            <person name="Mitreva M."/>
        </authorList>
    </citation>
    <scope>NUCLEOTIDE SEQUENCE [LARGE SCALE GENOMIC DNA]</scope>
    <source>
        <strain evidence="2 3">Baltimore</strain>
    </source>
</reference>
<dbReference type="GO" id="GO:0004222">
    <property type="term" value="F:metalloendopeptidase activity"/>
    <property type="evidence" value="ECO:0007669"/>
    <property type="project" value="InterPro"/>
</dbReference>
<dbReference type="InterPro" id="IPR042089">
    <property type="entry name" value="Peptidase_M13_dom_2"/>
</dbReference>
<dbReference type="EMBL" id="JOJR01004253">
    <property type="protein sequence ID" value="RCN27385.1"/>
    <property type="molecule type" value="Genomic_DNA"/>
</dbReference>
<gene>
    <name evidence="2" type="ORF">ANCCAN_26879</name>
</gene>
<dbReference type="Proteomes" id="UP000252519">
    <property type="component" value="Unassembled WGS sequence"/>
</dbReference>
<dbReference type="PANTHER" id="PTHR11733">
    <property type="entry name" value="ZINC METALLOPROTEASE FAMILY M13 NEPRILYSIN-RELATED"/>
    <property type="match status" value="1"/>
</dbReference>
<name>A0A368F943_ANCCA</name>
<protein>
    <submittedName>
        <fullName evidence="2">Peptidase family M13</fullName>
    </submittedName>
</protein>
<keyword evidence="3" id="KW-1185">Reference proteome</keyword>
<dbReference type="Gene3D" id="1.10.1380.10">
    <property type="entry name" value="Neutral endopeptidase , domain2"/>
    <property type="match status" value="1"/>
</dbReference>
<evidence type="ECO:0000259" key="1">
    <source>
        <dbReference type="Pfam" id="PF01431"/>
    </source>
</evidence>
<feature type="domain" description="Peptidase M13 C-terminal" evidence="1">
    <location>
        <begin position="112"/>
        <end position="248"/>
    </location>
</feature>
<dbReference type="InterPro" id="IPR000718">
    <property type="entry name" value="Peptidase_M13"/>
</dbReference>
<organism evidence="2 3">
    <name type="scientific">Ancylostoma caninum</name>
    <name type="common">Dog hookworm</name>
    <dbReference type="NCBI Taxonomy" id="29170"/>
    <lineage>
        <taxon>Eukaryota</taxon>
        <taxon>Metazoa</taxon>
        <taxon>Ecdysozoa</taxon>
        <taxon>Nematoda</taxon>
        <taxon>Chromadorea</taxon>
        <taxon>Rhabditida</taxon>
        <taxon>Rhabditina</taxon>
        <taxon>Rhabditomorpha</taxon>
        <taxon>Strongyloidea</taxon>
        <taxon>Ancylostomatidae</taxon>
        <taxon>Ancylostomatinae</taxon>
        <taxon>Ancylostoma</taxon>
    </lineage>
</organism>
<dbReference type="PROSITE" id="PS51885">
    <property type="entry name" value="NEPRILYSIN"/>
    <property type="match status" value="1"/>
</dbReference>
<dbReference type="Gene3D" id="3.40.390.10">
    <property type="entry name" value="Collagenase (Catalytic Domain)"/>
    <property type="match status" value="1"/>
</dbReference>
<dbReference type="AlphaFoldDB" id="A0A368F943"/>
<dbReference type="SUPFAM" id="SSF55486">
    <property type="entry name" value="Metalloproteases ('zincins'), catalytic domain"/>
    <property type="match status" value="1"/>
</dbReference>
<accession>A0A368F943</accession>
<dbReference type="InterPro" id="IPR024079">
    <property type="entry name" value="MetalloPept_cat_dom_sf"/>
</dbReference>
<dbReference type="GO" id="GO:0016485">
    <property type="term" value="P:protein processing"/>
    <property type="evidence" value="ECO:0007669"/>
    <property type="project" value="TreeGrafter"/>
</dbReference>
<dbReference type="Pfam" id="PF01431">
    <property type="entry name" value="Peptidase_M13"/>
    <property type="match status" value="1"/>
</dbReference>